<dbReference type="GeneID" id="85472701"/>
<dbReference type="RefSeq" id="XP_060446496.1">
    <property type="nucleotide sequence ID" value="XM_060587839.1"/>
</dbReference>
<proteinExistence type="predicted"/>
<evidence type="ECO:0000256" key="2">
    <source>
        <dbReference type="SAM" id="SignalP"/>
    </source>
</evidence>
<reference evidence="3" key="1">
    <citation type="submission" date="2021-06" db="EMBL/GenBank/DDBJ databases">
        <title>Comparative genomics, transcriptomics and evolutionary studies reveal genomic signatures of adaptation to plant cell wall in hemibiotrophic fungi.</title>
        <authorList>
            <consortium name="DOE Joint Genome Institute"/>
            <person name="Baroncelli R."/>
            <person name="Diaz J.F."/>
            <person name="Benocci T."/>
            <person name="Peng M."/>
            <person name="Battaglia E."/>
            <person name="Haridas S."/>
            <person name="Andreopoulos W."/>
            <person name="Labutti K."/>
            <person name="Pangilinan J."/>
            <person name="Floch G.L."/>
            <person name="Makela M.R."/>
            <person name="Henrissat B."/>
            <person name="Grigoriev I.V."/>
            <person name="Crouch J.A."/>
            <person name="De Vries R.P."/>
            <person name="Sukno S.A."/>
            <person name="Thon M.R."/>
        </authorList>
    </citation>
    <scope>NUCLEOTIDE SEQUENCE</scope>
    <source>
        <strain evidence="3">CBS 102054</strain>
    </source>
</reference>
<dbReference type="AlphaFoldDB" id="A0AAI9ZW14"/>
<evidence type="ECO:0000313" key="3">
    <source>
        <dbReference type="EMBL" id="KAK1637889.1"/>
    </source>
</evidence>
<organism evidence="3 4">
    <name type="scientific">Colletotrichum phormii</name>
    <dbReference type="NCBI Taxonomy" id="359342"/>
    <lineage>
        <taxon>Eukaryota</taxon>
        <taxon>Fungi</taxon>
        <taxon>Dikarya</taxon>
        <taxon>Ascomycota</taxon>
        <taxon>Pezizomycotina</taxon>
        <taxon>Sordariomycetes</taxon>
        <taxon>Hypocreomycetidae</taxon>
        <taxon>Glomerellales</taxon>
        <taxon>Glomerellaceae</taxon>
        <taxon>Colletotrichum</taxon>
        <taxon>Colletotrichum acutatum species complex</taxon>
    </lineage>
</organism>
<feature type="region of interest" description="Disordered" evidence="1">
    <location>
        <begin position="148"/>
        <end position="183"/>
    </location>
</feature>
<name>A0AAI9ZW14_9PEZI</name>
<accession>A0AAI9ZW14</accession>
<sequence length="183" mass="21318">MKLSTVLAILLVPMAVLAKPPKRTAGRTVRVDRLPTCIQYCLSETKWRLKGGLPKLAGEWCRKSAPPLTPEWVKFGKALDACKKHQCDHSLQWIDMAAWDYEMCRFDDNIREESMKFFNGYRRAYWWPNERQPIRPPHSRNWISEETYDEPDEWKADNGIGKGVPEDEDPIFGEPTPKKPKPF</sequence>
<comment type="caution">
    <text evidence="3">The sequence shown here is derived from an EMBL/GenBank/DDBJ whole genome shotgun (WGS) entry which is preliminary data.</text>
</comment>
<keyword evidence="4" id="KW-1185">Reference proteome</keyword>
<keyword evidence="2" id="KW-0732">Signal</keyword>
<protein>
    <submittedName>
        <fullName evidence="3">Uncharacterized protein</fullName>
    </submittedName>
</protein>
<feature type="signal peptide" evidence="2">
    <location>
        <begin position="1"/>
        <end position="18"/>
    </location>
</feature>
<gene>
    <name evidence="3" type="ORF">BDP81DRAFT_393568</name>
</gene>
<dbReference type="EMBL" id="JAHMHQ010000008">
    <property type="protein sequence ID" value="KAK1637889.1"/>
    <property type="molecule type" value="Genomic_DNA"/>
</dbReference>
<feature type="chain" id="PRO_5042545307" evidence="2">
    <location>
        <begin position="19"/>
        <end position="183"/>
    </location>
</feature>
<dbReference type="Proteomes" id="UP001243989">
    <property type="component" value="Unassembled WGS sequence"/>
</dbReference>
<evidence type="ECO:0000256" key="1">
    <source>
        <dbReference type="SAM" id="MobiDB-lite"/>
    </source>
</evidence>
<evidence type="ECO:0000313" key="4">
    <source>
        <dbReference type="Proteomes" id="UP001243989"/>
    </source>
</evidence>